<accession>A0A7W9AGF4</accession>
<keyword evidence="3" id="KW-1185">Reference proteome</keyword>
<dbReference type="InterPro" id="IPR009956">
    <property type="entry name" value="Post-segregation_anti-tox_CcdA"/>
</dbReference>
<dbReference type="AlphaFoldDB" id="A0A7W9AGF4"/>
<comment type="caution">
    <text evidence="2">The sequence shown here is derived from an EMBL/GenBank/DDBJ whole genome shotgun (WGS) entry which is preliminary data.</text>
</comment>
<proteinExistence type="predicted"/>
<dbReference type="Proteomes" id="UP000549617">
    <property type="component" value="Unassembled WGS sequence"/>
</dbReference>
<evidence type="ECO:0000256" key="1">
    <source>
        <dbReference type="ARBA" id="ARBA00022649"/>
    </source>
</evidence>
<evidence type="ECO:0000313" key="2">
    <source>
        <dbReference type="EMBL" id="MBB5685047.1"/>
    </source>
</evidence>
<name>A0A7W9AGF4_9SPHN</name>
<sequence length="88" mass="9844">MRMNHAHKMERTMTSLARKPTNISLNAGLIEEAKALDINISRACERGLAEQISETKAARWLAENGDAIASSNDFVEQNGLPLARYRQF</sequence>
<reference evidence="2 3" key="1">
    <citation type="submission" date="2020-08" db="EMBL/GenBank/DDBJ databases">
        <title>Genomic Encyclopedia of Type Strains, Phase IV (KMG-IV): sequencing the most valuable type-strain genomes for metagenomic binning, comparative biology and taxonomic classification.</title>
        <authorList>
            <person name="Goeker M."/>
        </authorList>
    </citation>
    <scope>NUCLEOTIDE SEQUENCE [LARGE SCALE GENOMIC DNA]</scope>
    <source>
        <strain evidence="2 3">DSM 25079</strain>
    </source>
</reference>
<dbReference type="EMBL" id="JACIJC010000002">
    <property type="protein sequence ID" value="MBB5685047.1"/>
    <property type="molecule type" value="Genomic_DNA"/>
</dbReference>
<evidence type="ECO:0000313" key="3">
    <source>
        <dbReference type="Proteomes" id="UP000549617"/>
    </source>
</evidence>
<dbReference type="Pfam" id="PF07362">
    <property type="entry name" value="CcdA"/>
    <property type="match status" value="1"/>
</dbReference>
<protein>
    <submittedName>
        <fullName evidence="2">Antitoxin CcdA</fullName>
    </submittedName>
</protein>
<keyword evidence="1" id="KW-1277">Toxin-antitoxin system</keyword>
<gene>
    <name evidence="2" type="ORF">FHS49_001055</name>
</gene>
<organism evidence="2 3">
    <name type="scientific">Sphingobium boeckii</name>
    <dbReference type="NCBI Taxonomy" id="1082345"/>
    <lineage>
        <taxon>Bacteria</taxon>
        <taxon>Pseudomonadati</taxon>
        <taxon>Pseudomonadota</taxon>
        <taxon>Alphaproteobacteria</taxon>
        <taxon>Sphingomonadales</taxon>
        <taxon>Sphingomonadaceae</taxon>
        <taxon>Sphingobium</taxon>
    </lineage>
</organism>